<accession>A0ABD3XKV7</accession>
<dbReference type="InterPro" id="IPR007110">
    <property type="entry name" value="Ig-like_dom"/>
</dbReference>
<dbReference type="SMART" id="SM00409">
    <property type="entry name" value="IG"/>
    <property type="match status" value="3"/>
</dbReference>
<evidence type="ECO:0000256" key="6">
    <source>
        <dbReference type="SAM" id="Phobius"/>
    </source>
</evidence>
<keyword evidence="5" id="KW-0393">Immunoglobulin domain</keyword>
<keyword evidence="4" id="KW-0325">Glycoprotein</keyword>
<comment type="subcellular location">
    <subcellularLocation>
        <location evidence="1">Membrane</location>
        <topology evidence="1">Single-pass type I membrane protein</topology>
    </subcellularLocation>
</comment>
<evidence type="ECO:0000313" key="9">
    <source>
        <dbReference type="Proteomes" id="UP001634394"/>
    </source>
</evidence>
<organism evidence="8 9">
    <name type="scientific">Sinanodonta woodiana</name>
    <name type="common">Chinese pond mussel</name>
    <name type="synonym">Anodonta woodiana</name>
    <dbReference type="NCBI Taxonomy" id="1069815"/>
    <lineage>
        <taxon>Eukaryota</taxon>
        <taxon>Metazoa</taxon>
        <taxon>Spiralia</taxon>
        <taxon>Lophotrochozoa</taxon>
        <taxon>Mollusca</taxon>
        <taxon>Bivalvia</taxon>
        <taxon>Autobranchia</taxon>
        <taxon>Heteroconchia</taxon>
        <taxon>Palaeoheterodonta</taxon>
        <taxon>Unionida</taxon>
        <taxon>Unionoidea</taxon>
        <taxon>Unionidae</taxon>
        <taxon>Unioninae</taxon>
        <taxon>Sinanodonta</taxon>
    </lineage>
</organism>
<dbReference type="CDD" id="cd00096">
    <property type="entry name" value="Ig"/>
    <property type="match status" value="1"/>
</dbReference>
<comment type="caution">
    <text evidence="8">The sequence shown here is derived from an EMBL/GenBank/DDBJ whole genome shotgun (WGS) entry which is preliminary data.</text>
</comment>
<evidence type="ECO:0000256" key="3">
    <source>
        <dbReference type="ARBA" id="ARBA00023157"/>
    </source>
</evidence>
<gene>
    <name evidence="8" type="ORF">ACJMK2_025688</name>
</gene>
<evidence type="ECO:0000259" key="7">
    <source>
        <dbReference type="PROSITE" id="PS50835"/>
    </source>
</evidence>
<feature type="domain" description="Ig-like" evidence="7">
    <location>
        <begin position="206"/>
        <end position="281"/>
    </location>
</feature>
<keyword evidence="6" id="KW-0812">Transmembrane</keyword>
<name>A0ABD3XKV7_SINWO</name>
<reference evidence="8 9" key="1">
    <citation type="submission" date="2024-11" db="EMBL/GenBank/DDBJ databases">
        <title>Chromosome-level genome assembly of the freshwater bivalve Anodonta woodiana.</title>
        <authorList>
            <person name="Chen X."/>
        </authorList>
    </citation>
    <scope>NUCLEOTIDE SEQUENCE [LARGE SCALE GENOMIC DNA]</scope>
    <source>
        <strain evidence="8">MN2024</strain>
        <tissue evidence="8">Gills</tissue>
    </source>
</reference>
<evidence type="ECO:0000313" key="8">
    <source>
        <dbReference type="EMBL" id="KAL3885638.1"/>
    </source>
</evidence>
<dbReference type="Gene3D" id="2.60.40.10">
    <property type="entry name" value="Immunoglobulins"/>
    <property type="match status" value="3"/>
</dbReference>
<dbReference type="SUPFAM" id="SSF48726">
    <property type="entry name" value="Immunoglobulin"/>
    <property type="match status" value="3"/>
</dbReference>
<keyword evidence="9" id="KW-1185">Reference proteome</keyword>
<dbReference type="EMBL" id="JBJQND010000002">
    <property type="protein sequence ID" value="KAL3885638.1"/>
    <property type="molecule type" value="Genomic_DNA"/>
</dbReference>
<dbReference type="GO" id="GO:0016020">
    <property type="term" value="C:membrane"/>
    <property type="evidence" value="ECO:0007669"/>
    <property type="project" value="UniProtKB-SubCell"/>
</dbReference>
<dbReference type="InterPro" id="IPR036179">
    <property type="entry name" value="Ig-like_dom_sf"/>
</dbReference>
<dbReference type="Proteomes" id="UP001634394">
    <property type="component" value="Unassembled WGS sequence"/>
</dbReference>
<feature type="domain" description="Ig-like" evidence="7">
    <location>
        <begin position="37"/>
        <end position="120"/>
    </location>
</feature>
<keyword evidence="2 6" id="KW-0472">Membrane</keyword>
<protein>
    <recommendedName>
        <fullName evidence="7">Ig-like domain-containing protein</fullName>
    </recommendedName>
</protein>
<dbReference type="InterPro" id="IPR003599">
    <property type="entry name" value="Ig_sub"/>
</dbReference>
<evidence type="ECO:0000256" key="2">
    <source>
        <dbReference type="ARBA" id="ARBA00023136"/>
    </source>
</evidence>
<evidence type="ECO:0000256" key="4">
    <source>
        <dbReference type="ARBA" id="ARBA00023180"/>
    </source>
</evidence>
<dbReference type="InterPro" id="IPR013783">
    <property type="entry name" value="Ig-like_fold"/>
</dbReference>
<dbReference type="PANTHER" id="PTHR11640:SF31">
    <property type="entry name" value="IRREGULAR CHIASM C-ROUGHEST PROTEIN-RELATED"/>
    <property type="match status" value="1"/>
</dbReference>
<feature type="domain" description="Ig-like" evidence="7">
    <location>
        <begin position="122"/>
        <end position="192"/>
    </location>
</feature>
<keyword evidence="6" id="KW-1133">Transmembrane helix</keyword>
<keyword evidence="3" id="KW-1015">Disulfide bond</keyword>
<evidence type="ECO:0000256" key="5">
    <source>
        <dbReference type="ARBA" id="ARBA00023319"/>
    </source>
</evidence>
<evidence type="ECO:0000256" key="1">
    <source>
        <dbReference type="ARBA" id="ARBA00004479"/>
    </source>
</evidence>
<proteinExistence type="predicted"/>
<dbReference type="AlphaFoldDB" id="A0ABD3XKV7"/>
<dbReference type="PROSITE" id="PS50835">
    <property type="entry name" value="IG_LIKE"/>
    <property type="match status" value="3"/>
</dbReference>
<sequence length="467" mass="52648">MVLFDSITIVHEVYTWYCFCEYTWYCFKVLIKETTIPRIKMAVHNILNSTIILECRLSSPSNMEIVWKINGSLIGSHGRYSQNDRFLSITNVTVDDQYNSYKCNESGNAVESDPYSIKISGPNAIKFVPNITMVQQYSGLNMSCHTDCYPICSWKWTKLDLSLGEVQVISTQDVLYIQNITRQQGGVYACIIWHYISFTSICLDGPDVILFNSSDIIELHENDSIAISCSADCFPPCKMGWTETNMDNLIPGGELQLINVRRSCNYTCHATNARKDNTTISDTIYVIVKSEISLKTTTAMTSEWEDEEFPFKRHLLYVLIGAGSVVAVALLAYLSAKIRTCLRVDRVSNGNTITVSNIIDRGQNLKEEVLSGNYWTIVSNNEEEMSSAIETDSVKRRQQHLIVQNVSSIQSGSNELVRHSDAKGNTGLDDYLSPIDTCPVELDNYIHPIHSDPVKSDFVATRRSAEF</sequence>
<dbReference type="PANTHER" id="PTHR11640">
    <property type="entry name" value="NEPHRIN"/>
    <property type="match status" value="1"/>
</dbReference>
<dbReference type="InterPro" id="IPR051275">
    <property type="entry name" value="Cell_adhesion_signaling"/>
</dbReference>
<feature type="transmembrane region" description="Helical" evidence="6">
    <location>
        <begin position="315"/>
        <end position="336"/>
    </location>
</feature>